<gene>
    <name evidence="1" type="ORF">CABS02_12281</name>
</gene>
<evidence type="ECO:0000313" key="1">
    <source>
        <dbReference type="EMBL" id="KAI3537007.1"/>
    </source>
</evidence>
<dbReference type="AlphaFoldDB" id="A0A9Q0AVI5"/>
<reference evidence="1" key="1">
    <citation type="submission" date="2019-01" db="EMBL/GenBank/DDBJ databases">
        <title>Colletotrichum abscissum LGMF1257.</title>
        <authorList>
            <person name="Baroncelli R."/>
        </authorList>
    </citation>
    <scope>NUCLEOTIDE SEQUENCE</scope>
    <source>
        <strain evidence="1">Ca142</strain>
    </source>
</reference>
<proteinExistence type="predicted"/>
<protein>
    <submittedName>
        <fullName evidence="1">Uncharacterized protein</fullName>
    </submittedName>
</protein>
<dbReference type="EMBL" id="SDAQ01000118">
    <property type="protein sequence ID" value="KAI3537007.1"/>
    <property type="molecule type" value="Genomic_DNA"/>
</dbReference>
<organism evidence="1 2">
    <name type="scientific">Colletotrichum abscissum</name>
    <dbReference type="NCBI Taxonomy" id="1671311"/>
    <lineage>
        <taxon>Eukaryota</taxon>
        <taxon>Fungi</taxon>
        <taxon>Dikarya</taxon>
        <taxon>Ascomycota</taxon>
        <taxon>Pezizomycotina</taxon>
        <taxon>Sordariomycetes</taxon>
        <taxon>Hypocreomycetidae</taxon>
        <taxon>Glomerellales</taxon>
        <taxon>Glomerellaceae</taxon>
        <taxon>Colletotrichum</taxon>
        <taxon>Colletotrichum acutatum species complex</taxon>
    </lineage>
</organism>
<name>A0A9Q0AVI5_9PEZI</name>
<dbReference type="Proteomes" id="UP001056436">
    <property type="component" value="Unassembled WGS sequence"/>
</dbReference>
<evidence type="ECO:0000313" key="2">
    <source>
        <dbReference type="Proteomes" id="UP001056436"/>
    </source>
</evidence>
<sequence>MAVINTSCAPPPFWLLARLPRDEHPPQRLDFGAFKTSTVARSP</sequence>
<accession>A0A9Q0AVI5</accession>
<keyword evidence="2" id="KW-1185">Reference proteome</keyword>
<comment type="caution">
    <text evidence="1">The sequence shown here is derived from an EMBL/GenBank/DDBJ whole genome shotgun (WGS) entry which is preliminary data.</text>
</comment>